<dbReference type="NCBIfam" id="TIGR00054">
    <property type="entry name" value="RIP metalloprotease RseP"/>
    <property type="match status" value="1"/>
</dbReference>
<proteinExistence type="inferred from homology"/>
<keyword evidence="6 11" id="KW-0378">Hydrolase</keyword>
<reference evidence="13 14" key="1">
    <citation type="submission" date="2017-10" db="EMBL/GenBank/DDBJ databases">
        <authorList>
            <person name="Banno H."/>
            <person name="Chua N.-H."/>
        </authorList>
    </citation>
    <scope>NUCLEOTIDE SEQUENCE [LARGE SCALE GENOMIC DNA]</scope>
    <source>
        <strain evidence="13 14">YW11</strain>
    </source>
</reference>
<comment type="cofactor">
    <cofactor evidence="1 11">
        <name>Zn(2+)</name>
        <dbReference type="ChEBI" id="CHEBI:29105"/>
    </cofactor>
</comment>
<evidence type="ECO:0000256" key="4">
    <source>
        <dbReference type="ARBA" id="ARBA00022670"/>
    </source>
</evidence>
<keyword evidence="10 11" id="KW-0472">Membrane</keyword>
<evidence type="ECO:0000259" key="12">
    <source>
        <dbReference type="PROSITE" id="PS50106"/>
    </source>
</evidence>
<evidence type="ECO:0000256" key="11">
    <source>
        <dbReference type="RuleBase" id="RU362031"/>
    </source>
</evidence>
<feature type="domain" description="PDZ" evidence="12">
    <location>
        <begin position="124"/>
        <end position="203"/>
    </location>
</feature>
<dbReference type="EMBL" id="PDNU01000003">
    <property type="protein sequence ID" value="PHK96567.1"/>
    <property type="molecule type" value="Genomic_DNA"/>
</dbReference>
<dbReference type="PROSITE" id="PS50106">
    <property type="entry name" value="PDZ"/>
    <property type="match status" value="1"/>
</dbReference>
<keyword evidence="4 13" id="KW-0645">Protease</keyword>
<name>A0A2C7AIH8_9PROT</name>
<feature type="transmembrane region" description="Helical" evidence="11">
    <location>
        <begin position="104"/>
        <end position="126"/>
    </location>
</feature>
<gene>
    <name evidence="13" type="primary">rseP</name>
    <name evidence="13" type="ORF">CR162_03265</name>
</gene>
<organism evidence="13 14">
    <name type="scientific">Teichococcus rhizosphaerae</name>
    <dbReference type="NCBI Taxonomy" id="1335062"/>
    <lineage>
        <taxon>Bacteria</taxon>
        <taxon>Pseudomonadati</taxon>
        <taxon>Pseudomonadota</taxon>
        <taxon>Alphaproteobacteria</taxon>
        <taxon>Acetobacterales</taxon>
        <taxon>Roseomonadaceae</taxon>
        <taxon>Roseomonas</taxon>
    </lineage>
</organism>
<keyword evidence="11" id="KW-0479">Metal-binding</keyword>
<dbReference type="Proteomes" id="UP000223527">
    <property type="component" value="Unassembled WGS sequence"/>
</dbReference>
<feature type="transmembrane region" description="Helical" evidence="11">
    <location>
        <begin position="7"/>
        <end position="29"/>
    </location>
</feature>
<dbReference type="GO" id="GO:0016020">
    <property type="term" value="C:membrane"/>
    <property type="evidence" value="ECO:0007669"/>
    <property type="project" value="UniProtKB-SubCell"/>
</dbReference>
<evidence type="ECO:0000256" key="2">
    <source>
        <dbReference type="ARBA" id="ARBA00004141"/>
    </source>
</evidence>
<evidence type="ECO:0000256" key="9">
    <source>
        <dbReference type="ARBA" id="ARBA00023049"/>
    </source>
</evidence>
<dbReference type="GO" id="GO:0006508">
    <property type="term" value="P:proteolysis"/>
    <property type="evidence" value="ECO:0007669"/>
    <property type="project" value="UniProtKB-KW"/>
</dbReference>
<accession>A0A2C7AIH8</accession>
<feature type="transmembrane region" description="Helical" evidence="11">
    <location>
        <begin position="331"/>
        <end position="349"/>
    </location>
</feature>
<keyword evidence="7 11" id="KW-0862">Zinc</keyword>
<evidence type="ECO:0000256" key="10">
    <source>
        <dbReference type="ARBA" id="ARBA00023136"/>
    </source>
</evidence>
<evidence type="ECO:0000256" key="1">
    <source>
        <dbReference type="ARBA" id="ARBA00001947"/>
    </source>
</evidence>
<evidence type="ECO:0000256" key="5">
    <source>
        <dbReference type="ARBA" id="ARBA00022692"/>
    </source>
</evidence>
<dbReference type="PANTHER" id="PTHR42837">
    <property type="entry name" value="REGULATOR OF SIGMA-E PROTEASE RSEP"/>
    <property type="match status" value="1"/>
</dbReference>
<keyword evidence="9 11" id="KW-0482">Metalloprotease</keyword>
<dbReference type="Pfam" id="PF02163">
    <property type="entry name" value="Peptidase_M50"/>
    <property type="match status" value="1"/>
</dbReference>
<dbReference type="InterPro" id="IPR036034">
    <property type="entry name" value="PDZ_sf"/>
</dbReference>
<dbReference type="EC" id="3.4.24.-" evidence="11"/>
<dbReference type="CDD" id="cd23081">
    <property type="entry name" value="cpPDZ_EcRseP-like"/>
    <property type="match status" value="1"/>
</dbReference>
<dbReference type="AlphaFoldDB" id="A0A2C7AIH8"/>
<protein>
    <recommendedName>
        <fullName evidence="11">Zinc metalloprotease</fullName>
        <ecNumber evidence="11">3.4.24.-</ecNumber>
    </recommendedName>
</protein>
<dbReference type="Gene3D" id="2.30.42.10">
    <property type="match status" value="1"/>
</dbReference>
<dbReference type="OrthoDB" id="9782003at2"/>
<evidence type="ECO:0000256" key="8">
    <source>
        <dbReference type="ARBA" id="ARBA00022989"/>
    </source>
</evidence>
<evidence type="ECO:0000256" key="3">
    <source>
        <dbReference type="ARBA" id="ARBA00007931"/>
    </source>
</evidence>
<dbReference type="PANTHER" id="PTHR42837:SF2">
    <property type="entry name" value="MEMBRANE METALLOPROTEASE ARASP2, CHLOROPLASTIC-RELATED"/>
    <property type="match status" value="1"/>
</dbReference>
<keyword evidence="5 11" id="KW-0812">Transmembrane</keyword>
<dbReference type="InterPro" id="IPR008915">
    <property type="entry name" value="Peptidase_M50"/>
</dbReference>
<evidence type="ECO:0000256" key="6">
    <source>
        <dbReference type="ARBA" id="ARBA00022801"/>
    </source>
</evidence>
<dbReference type="CDD" id="cd06163">
    <property type="entry name" value="S2P-M50_PDZ_RseP-like"/>
    <property type="match status" value="1"/>
</dbReference>
<comment type="caution">
    <text evidence="13">The sequence shown here is derived from an EMBL/GenBank/DDBJ whole genome shotgun (WGS) entry which is preliminary data.</text>
</comment>
<sequence>MPEPFRSIIAFIVVLGVLVFIHELGHYLAARWRGVHVEVFSIGFGRPLRQWTDRRGCEWRISWLPLGGFVKLHGQEGPEDATPEQRARWRAGETFHDKSVGDRAIVVAAGPIANFLLAIVMFAGLYMTVGQPQPNATIGTVVENSAAARAGLLPGDRILSLDGMPVSRFEQIQAHIQPRAGQEVEIRIRRDGQEQALRATPDSRSASEATVGVLGISGGATEFRRMNPFSALAAGAAQTWDVTVQTLAGLWQMIAGQRGTEELGGPLRIAQISGQVAQLGVASLVSFMAILSVNLALINLFPIPVLDGGHLLFYAAEAVRGRPLPPRAIEYGFRAGFALLIALFIFATFNDLSSLGVVRWVSGLAG</sequence>
<comment type="similarity">
    <text evidence="3 11">Belongs to the peptidase M50B family.</text>
</comment>
<dbReference type="SUPFAM" id="SSF50156">
    <property type="entry name" value="PDZ domain-like"/>
    <property type="match status" value="1"/>
</dbReference>
<keyword evidence="14" id="KW-1185">Reference proteome</keyword>
<keyword evidence="8 11" id="KW-1133">Transmembrane helix</keyword>
<dbReference type="SMART" id="SM00228">
    <property type="entry name" value="PDZ"/>
    <property type="match status" value="1"/>
</dbReference>
<comment type="subcellular location">
    <subcellularLocation>
        <location evidence="2">Membrane</location>
        <topology evidence="2">Multi-pass membrane protein</topology>
    </subcellularLocation>
</comment>
<feature type="transmembrane region" description="Helical" evidence="11">
    <location>
        <begin position="276"/>
        <end position="301"/>
    </location>
</feature>
<evidence type="ECO:0000313" key="14">
    <source>
        <dbReference type="Proteomes" id="UP000223527"/>
    </source>
</evidence>
<dbReference type="GO" id="GO:0004222">
    <property type="term" value="F:metalloendopeptidase activity"/>
    <property type="evidence" value="ECO:0007669"/>
    <property type="project" value="InterPro"/>
</dbReference>
<dbReference type="Pfam" id="PF17820">
    <property type="entry name" value="PDZ_6"/>
    <property type="match status" value="1"/>
</dbReference>
<dbReference type="InterPro" id="IPR001478">
    <property type="entry name" value="PDZ"/>
</dbReference>
<evidence type="ECO:0000313" key="13">
    <source>
        <dbReference type="EMBL" id="PHK96567.1"/>
    </source>
</evidence>
<dbReference type="GO" id="GO:0046872">
    <property type="term" value="F:metal ion binding"/>
    <property type="evidence" value="ECO:0007669"/>
    <property type="project" value="UniProtKB-KW"/>
</dbReference>
<dbReference type="InterPro" id="IPR041489">
    <property type="entry name" value="PDZ_6"/>
</dbReference>
<evidence type="ECO:0000256" key="7">
    <source>
        <dbReference type="ARBA" id="ARBA00022833"/>
    </source>
</evidence>
<dbReference type="InterPro" id="IPR004387">
    <property type="entry name" value="Pept_M50_Zn"/>
</dbReference>